<dbReference type="PANTHER" id="PTHR33132">
    <property type="entry name" value="OSJNBB0118P14.9 PROTEIN"/>
    <property type="match status" value="1"/>
</dbReference>
<dbReference type="EMBL" id="CM004398">
    <property type="protein sequence ID" value="OAY34870.1"/>
    <property type="molecule type" value="Genomic_DNA"/>
</dbReference>
<dbReference type="PANTHER" id="PTHR33132:SF92">
    <property type="entry name" value="SERINE-RICH PROTEIN"/>
    <property type="match status" value="1"/>
</dbReference>
<accession>A0A2C9UTW8</accession>
<name>A0A2C9UTW8_MANES</name>
<gene>
    <name evidence="2" type="ORF">MANES_12G053600</name>
</gene>
<feature type="region of interest" description="Disordered" evidence="1">
    <location>
        <begin position="30"/>
        <end position="54"/>
    </location>
</feature>
<reference evidence="2" key="1">
    <citation type="submission" date="2016-02" db="EMBL/GenBank/DDBJ databases">
        <title>WGS assembly of Manihot esculenta.</title>
        <authorList>
            <person name="Bredeson J.V."/>
            <person name="Prochnik S.E."/>
            <person name="Lyons J.B."/>
            <person name="Schmutz J."/>
            <person name="Grimwood J."/>
            <person name="Vrebalov J."/>
            <person name="Bart R.S."/>
            <person name="Amuge T."/>
            <person name="Ferguson M.E."/>
            <person name="Green R."/>
            <person name="Putnam N."/>
            <person name="Stites J."/>
            <person name="Rounsley S."/>
            <person name="Rokhsar D.S."/>
        </authorList>
    </citation>
    <scope>NUCLEOTIDE SEQUENCE [LARGE SCALE GENOMIC DNA]</scope>
    <source>
        <tissue evidence="2">Leaf</tissue>
    </source>
</reference>
<sequence length="75" mass="8398">MAKENVTERNPIVALKRTCICSPTTHAGSFRSHLHRSTTKQKSAQPLVKEEDNYKKSKTSLSFKSIKIPMHGSSL</sequence>
<evidence type="ECO:0000256" key="1">
    <source>
        <dbReference type="SAM" id="MobiDB-lite"/>
    </source>
</evidence>
<proteinExistence type="predicted"/>
<organism evidence="2">
    <name type="scientific">Manihot esculenta</name>
    <name type="common">Cassava</name>
    <name type="synonym">Jatropha manihot</name>
    <dbReference type="NCBI Taxonomy" id="3983"/>
    <lineage>
        <taxon>Eukaryota</taxon>
        <taxon>Viridiplantae</taxon>
        <taxon>Streptophyta</taxon>
        <taxon>Embryophyta</taxon>
        <taxon>Tracheophyta</taxon>
        <taxon>Spermatophyta</taxon>
        <taxon>Magnoliopsida</taxon>
        <taxon>eudicotyledons</taxon>
        <taxon>Gunneridae</taxon>
        <taxon>Pentapetalae</taxon>
        <taxon>rosids</taxon>
        <taxon>fabids</taxon>
        <taxon>Malpighiales</taxon>
        <taxon>Euphorbiaceae</taxon>
        <taxon>Crotonoideae</taxon>
        <taxon>Manihoteae</taxon>
        <taxon>Manihot</taxon>
    </lineage>
</organism>
<evidence type="ECO:0000313" key="2">
    <source>
        <dbReference type="EMBL" id="OAY34870.1"/>
    </source>
</evidence>
<dbReference type="AlphaFoldDB" id="A0A2C9UTW8"/>
<protein>
    <submittedName>
        <fullName evidence="2">Uncharacterized protein</fullName>
    </submittedName>
</protein>